<name>A0A0C2FBT8_9BILA</name>
<dbReference type="PANTHER" id="PTHR20905:SF1">
    <property type="entry name" value="AT07410P-RELATED"/>
    <property type="match status" value="1"/>
</dbReference>
<protein>
    <submittedName>
        <fullName evidence="1">Uncharacterized protein</fullName>
    </submittedName>
</protein>
<dbReference type="PANTHER" id="PTHR20905">
    <property type="entry name" value="N-ACETYLTRANSFERASE-RELATED"/>
    <property type="match status" value="1"/>
</dbReference>
<dbReference type="Gene3D" id="3.40.630.30">
    <property type="match status" value="1"/>
</dbReference>
<dbReference type="Proteomes" id="UP000054047">
    <property type="component" value="Unassembled WGS sequence"/>
</dbReference>
<accession>A0A0C2FBT8</accession>
<keyword evidence="2" id="KW-1185">Reference proteome</keyword>
<feature type="non-terminal residue" evidence="1">
    <location>
        <position position="1"/>
    </location>
</feature>
<organism evidence="1 2">
    <name type="scientific">Ancylostoma duodenale</name>
    <dbReference type="NCBI Taxonomy" id="51022"/>
    <lineage>
        <taxon>Eukaryota</taxon>
        <taxon>Metazoa</taxon>
        <taxon>Ecdysozoa</taxon>
        <taxon>Nematoda</taxon>
        <taxon>Chromadorea</taxon>
        <taxon>Rhabditida</taxon>
        <taxon>Rhabditina</taxon>
        <taxon>Rhabditomorpha</taxon>
        <taxon>Strongyloidea</taxon>
        <taxon>Ancylostomatidae</taxon>
        <taxon>Ancylostomatinae</taxon>
        <taxon>Ancylostoma</taxon>
    </lineage>
</organism>
<dbReference type="OrthoDB" id="5799199at2759"/>
<evidence type="ECO:0000313" key="1">
    <source>
        <dbReference type="EMBL" id="KIH46035.1"/>
    </source>
</evidence>
<dbReference type="GO" id="GO:0008080">
    <property type="term" value="F:N-acetyltransferase activity"/>
    <property type="evidence" value="ECO:0007669"/>
    <property type="project" value="TreeGrafter"/>
</dbReference>
<dbReference type="EMBL" id="KN770313">
    <property type="protein sequence ID" value="KIH46035.1"/>
    <property type="molecule type" value="Genomic_DNA"/>
</dbReference>
<evidence type="ECO:0000313" key="2">
    <source>
        <dbReference type="Proteomes" id="UP000054047"/>
    </source>
</evidence>
<sequence length="202" mass="23121">GVEREDVLDLFRDVSEAGYSNEKYSTVVYDRNRLIAICLCAVSNSADDPGATAKHIDVNNHDFARDISNGPYKQRKANQLFTYVTTLEHREKLLLGNDSKIIDGLAMFFFPGEVRRTKQLLYRRGIAMKLTQGAIDMARSERCDWVATAATALASQEIFIRMKFNTLYEIPYKMFLENGKAVFRNLHDYCQSGRFMALRLRA</sequence>
<dbReference type="AlphaFoldDB" id="A0A0C2FBT8"/>
<reference evidence="1 2" key="1">
    <citation type="submission" date="2013-12" db="EMBL/GenBank/DDBJ databases">
        <title>Draft genome of the parsitic nematode Ancylostoma duodenale.</title>
        <authorList>
            <person name="Mitreva M."/>
        </authorList>
    </citation>
    <scope>NUCLEOTIDE SEQUENCE [LARGE SCALE GENOMIC DNA]</scope>
    <source>
        <strain evidence="1 2">Zhejiang</strain>
    </source>
</reference>
<proteinExistence type="predicted"/>
<gene>
    <name evidence="1" type="ORF">ANCDUO_23914</name>
</gene>